<dbReference type="EMBL" id="SRLO01001440">
    <property type="protein sequence ID" value="TNN37793.1"/>
    <property type="molecule type" value="Genomic_DNA"/>
</dbReference>
<evidence type="ECO:0000256" key="1">
    <source>
        <dbReference type="SAM" id="MobiDB-lite"/>
    </source>
</evidence>
<evidence type="ECO:0000313" key="3">
    <source>
        <dbReference type="Proteomes" id="UP000314294"/>
    </source>
</evidence>
<organism evidence="2 3">
    <name type="scientific">Liparis tanakae</name>
    <name type="common">Tanaka's snailfish</name>
    <dbReference type="NCBI Taxonomy" id="230148"/>
    <lineage>
        <taxon>Eukaryota</taxon>
        <taxon>Metazoa</taxon>
        <taxon>Chordata</taxon>
        <taxon>Craniata</taxon>
        <taxon>Vertebrata</taxon>
        <taxon>Euteleostomi</taxon>
        <taxon>Actinopterygii</taxon>
        <taxon>Neopterygii</taxon>
        <taxon>Teleostei</taxon>
        <taxon>Neoteleostei</taxon>
        <taxon>Acanthomorphata</taxon>
        <taxon>Eupercaria</taxon>
        <taxon>Perciformes</taxon>
        <taxon>Cottioidei</taxon>
        <taxon>Cottales</taxon>
        <taxon>Liparidae</taxon>
        <taxon>Liparis</taxon>
    </lineage>
</organism>
<dbReference type="AlphaFoldDB" id="A0A4Z2FAJ3"/>
<feature type="compositionally biased region" description="Low complexity" evidence="1">
    <location>
        <begin position="77"/>
        <end position="92"/>
    </location>
</feature>
<protein>
    <submittedName>
        <fullName evidence="2">Uncharacterized protein</fullName>
    </submittedName>
</protein>
<name>A0A4Z2FAJ3_9TELE</name>
<dbReference type="Proteomes" id="UP000314294">
    <property type="component" value="Unassembled WGS sequence"/>
</dbReference>
<gene>
    <name evidence="2" type="ORF">EYF80_052042</name>
</gene>
<proteinExistence type="predicted"/>
<sequence length="184" mass="19700">MYACLSSPAFFSLDTSSTKTDVSVMVSWRKEKQEDQRDTEGGERCTDGGERTAGGARASTPRRLRAAFRSDSRQPVGASGTRRGRRAASSTGNAAAEAAFHVGALLGAQDQHLLLPDLQLLTGGVELLQDHLVGRGARGPGACSRVTQKALPDVHQVVLQLLVLRLQLLALRREKIQRGGETPS</sequence>
<evidence type="ECO:0000313" key="2">
    <source>
        <dbReference type="EMBL" id="TNN37793.1"/>
    </source>
</evidence>
<feature type="compositionally biased region" description="Basic and acidic residues" evidence="1">
    <location>
        <begin position="30"/>
        <end position="50"/>
    </location>
</feature>
<accession>A0A4Z2FAJ3</accession>
<keyword evidence="3" id="KW-1185">Reference proteome</keyword>
<reference evidence="2 3" key="1">
    <citation type="submission" date="2019-03" db="EMBL/GenBank/DDBJ databases">
        <title>First draft genome of Liparis tanakae, snailfish: a comprehensive survey of snailfish specific genes.</title>
        <authorList>
            <person name="Kim W."/>
            <person name="Song I."/>
            <person name="Jeong J.-H."/>
            <person name="Kim D."/>
            <person name="Kim S."/>
            <person name="Ryu S."/>
            <person name="Song J.Y."/>
            <person name="Lee S.K."/>
        </authorList>
    </citation>
    <scope>NUCLEOTIDE SEQUENCE [LARGE SCALE GENOMIC DNA]</scope>
    <source>
        <tissue evidence="2">Muscle</tissue>
    </source>
</reference>
<feature type="region of interest" description="Disordered" evidence="1">
    <location>
        <begin position="30"/>
        <end position="92"/>
    </location>
</feature>
<comment type="caution">
    <text evidence="2">The sequence shown here is derived from an EMBL/GenBank/DDBJ whole genome shotgun (WGS) entry which is preliminary data.</text>
</comment>